<comment type="caution">
    <text evidence="1">The sequence shown here is derived from an EMBL/GenBank/DDBJ whole genome shotgun (WGS) entry which is preliminary data.</text>
</comment>
<name>A0A0F9DPH3_9ZZZZ</name>
<reference evidence="1" key="1">
    <citation type="journal article" date="2015" name="Nature">
        <title>Complex archaea that bridge the gap between prokaryotes and eukaryotes.</title>
        <authorList>
            <person name="Spang A."/>
            <person name="Saw J.H."/>
            <person name="Jorgensen S.L."/>
            <person name="Zaremba-Niedzwiedzka K."/>
            <person name="Martijn J."/>
            <person name="Lind A.E."/>
            <person name="van Eijk R."/>
            <person name="Schleper C."/>
            <person name="Guy L."/>
            <person name="Ettema T.J."/>
        </authorList>
    </citation>
    <scope>NUCLEOTIDE SEQUENCE</scope>
</reference>
<organism evidence="1">
    <name type="scientific">marine sediment metagenome</name>
    <dbReference type="NCBI Taxonomy" id="412755"/>
    <lineage>
        <taxon>unclassified sequences</taxon>
        <taxon>metagenomes</taxon>
        <taxon>ecological metagenomes</taxon>
    </lineage>
</organism>
<dbReference type="InterPro" id="IPR025048">
    <property type="entry name" value="DUF3987"/>
</dbReference>
<dbReference type="EMBL" id="LAZR01028102">
    <property type="protein sequence ID" value="KKL63624.1"/>
    <property type="molecule type" value="Genomic_DNA"/>
</dbReference>
<sequence>MRSSADWIKKYMTYVENTEPPLLYHEWTAVMTIAGALQRKCWMRWGIEDTLYPNLYTVIVGPAGCRKGTAMKVGSAFLKSLGIRIAPSSVTREALIRLLAGTTVQETAQDGTHISHASLTIWSPEWSVFLGGRENMQLIMDLTDWYDCANDWDYVTKHEGEDSVQGVWVNMFGAITPSTIKSVLPIEAVGAGLASRIVFVYEERPAKRVPDPFETPELEAIREELVNDLTDIHALSGEFRLTPNASDFYTDWYLKMESTNPDLPPTFEGYLNRRQTHLRKLAMIMCTSESDDKHITENHFKRALDLLERTEVTMLRVFSGMGSARDSQLLDDLMIYIARHQRVSAADIFIDFRSFLSGARHFDDLINQLVRQRFCTQDVSAKGTFIVYNPNNPLHKQYGLYSSRSSNASSTP</sequence>
<evidence type="ECO:0000313" key="1">
    <source>
        <dbReference type="EMBL" id="KKL63624.1"/>
    </source>
</evidence>
<gene>
    <name evidence="1" type="ORF">LCGC14_2173230</name>
</gene>
<protein>
    <submittedName>
        <fullName evidence="1">Uncharacterized protein</fullName>
    </submittedName>
</protein>
<proteinExistence type="predicted"/>
<accession>A0A0F9DPH3</accession>
<dbReference type="Pfam" id="PF13148">
    <property type="entry name" value="DUF3987"/>
    <property type="match status" value="1"/>
</dbReference>
<dbReference type="AlphaFoldDB" id="A0A0F9DPH3"/>